<keyword evidence="3" id="KW-1185">Reference proteome</keyword>
<dbReference type="InterPro" id="IPR037523">
    <property type="entry name" value="VOC_core"/>
</dbReference>
<feature type="domain" description="VOC" evidence="1">
    <location>
        <begin position="136"/>
        <end position="258"/>
    </location>
</feature>
<organism evidence="2 3">
    <name type="scientific">Rhizorhabdus histidinilytica</name>
    <dbReference type="NCBI Taxonomy" id="439228"/>
    <lineage>
        <taxon>Bacteria</taxon>
        <taxon>Pseudomonadati</taxon>
        <taxon>Pseudomonadota</taxon>
        <taxon>Alphaproteobacteria</taxon>
        <taxon>Sphingomonadales</taxon>
        <taxon>Sphingomonadaceae</taxon>
        <taxon>Rhizorhabdus</taxon>
    </lineage>
</organism>
<dbReference type="PROSITE" id="PS51819">
    <property type="entry name" value="VOC"/>
    <property type="match status" value="2"/>
</dbReference>
<dbReference type="PANTHER" id="PTHR33993">
    <property type="entry name" value="GLYOXALASE-RELATED"/>
    <property type="match status" value="1"/>
</dbReference>
<dbReference type="OrthoDB" id="9793039at2"/>
<dbReference type="PANTHER" id="PTHR33993:SF14">
    <property type="entry name" value="GB|AAF24581.1"/>
    <property type="match status" value="1"/>
</dbReference>
<dbReference type="EMBL" id="FUYM01000004">
    <property type="protein sequence ID" value="SKB58028.1"/>
    <property type="molecule type" value="Genomic_DNA"/>
</dbReference>
<feature type="domain" description="VOC" evidence="1">
    <location>
        <begin position="4"/>
        <end position="121"/>
    </location>
</feature>
<gene>
    <name evidence="2" type="ORF">SAMN06295920_10422</name>
</gene>
<dbReference type="Proteomes" id="UP000189818">
    <property type="component" value="Unassembled WGS sequence"/>
</dbReference>
<dbReference type="InterPro" id="IPR029068">
    <property type="entry name" value="Glyas_Bleomycin-R_OHBP_Dase"/>
</dbReference>
<dbReference type="AlphaFoldDB" id="A0A1T5CEW9"/>
<reference evidence="3" key="1">
    <citation type="submission" date="2017-02" db="EMBL/GenBank/DDBJ databases">
        <authorList>
            <person name="Varghese N."/>
            <person name="Submissions S."/>
        </authorList>
    </citation>
    <scope>NUCLEOTIDE SEQUENCE [LARGE SCALE GENOMIC DNA]</scope>
    <source>
        <strain evidence="3">UM2</strain>
    </source>
</reference>
<proteinExistence type="predicted"/>
<sequence length="261" mass="28030">MASKFFWYELMTNDRAAAEAFYRDVVGWTLSPFGPPEDPYMIVEAGGRGVGGIMSIPKEARDQGMKPCWVGYIHASDIDAAVEKVRAGGGKVYREPEMIPTIGRFAVCADPQGAMFNLMQPEGMDMPPVPMGTVGAIDWHELHSSDGKAGFDFYAGQFGWSATDALDMGPMGTYQMFAMEPVSGPTECGVTVGGMMTDAQAPNPYWTFYFHVDDIDAAQGRITANGGSVLFGPQEVPGGAWIINALDPQGAMFSIAGPRKG</sequence>
<evidence type="ECO:0000313" key="2">
    <source>
        <dbReference type="EMBL" id="SKB58028.1"/>
    </source>
</evidence>
<evidence type="ECO:0000259" key="1">
    <source>
        <dbReference type="PROSITE" id="PS51819"/>
    </source>
</evidence>
<protein>
    <recommendedName>
        <fullName evidence="1">VOC domain-containing protein</fullName>
    </recommendedName>
</protein>
<name>A0A1T5CEW9_9SPHN</name>
<dbReference type="Gene3D" id="3.10.180.10">
    <property type="entry name" value="2,3-Dihydroxybiphenyl 1,2-Dioxygenase, domain 1"/>
    <property type="match status" value="2"/>
</dbReference>
<dbReference type="CDD" id="cd07247">
    <property type="entry name" value="SgaA_N_like"/>
    <property type="match status" value="2"/>
</dbReference>
<dbReference type="SUPFAM" id="SSF54593">
    <property type="entry name" value="Glyoxalase/Bleomycin resistance protein/Dihydroxybiphenyl dioxygenase"/>
    <property type="match status" value="2"/>
</dbReference>
<dbReference type="RefSeq" id="WP_079647945.1">
    <property type="nucleotide sequence ID" value="NZ_FUYM01000004.1"/>
</dbReference>
<accession>A0A1T5CEW9</accession>
<dbReference type="STRING" id="439228.SAMN06295920_10422"/>
<dbReference type="Pfam" id="PF00903">
    <property type="entry name" value="Glyoxalase"/>
    <property type="match status" value="2"/>
</dbReference>
<dbReference type="InterPro" id="IPR004360">
    <property type="entry name" value="Glyas_Fos-R_dOase_dom"/>
</dbReference>
<dbReference type="InterPro" id="IPR052164">
    <property type="entry name" value="Anthracycline_SecMetBiosynth"/>
</dbReference>
<evidence type="ECO:0000313" key="3">
    <source>
        <dbReference type="Proteomes" id="UP000189818"/>
    </source>
</evidence>